<organism evidence="1 2">
    <name type="scientific">Plebeiibacterium sediminum</name>
    <dbReference type="NCBI Taxonomy" id="2992112"/>
    <lineage>
        <taxon>Bacteria</taxon>
        <taxon>Pseudomonadati</taxon>
        <taxon>Bacteroidota</taxon>
        <taxon>Bacteroidia</taxon>
        <taxon>Marinilabiliales</taxon>
        <taxon>Marinilabiliaceae</taxon>
        <taxon>Plebeiibacterium</taxon>
    </lineage>
</organism>
<protein>
    <submittedName>
        <fullName evidence="1">Uncharacterized protein</fullName>
    </submittedName>
</protein>
<gene>
    <name evidence="1" type="ORF">OM075_24980</name>
</gene>
<dbReference type="RefSeq" id="WP_301193283.1">
    <property type="nucleotide sequence ID" value="NZ_JAPDPJ010000186.1"/>
</dbReference>
<sequence length="139" mass="16542">MPFNLLKKYNDLLELTGLSPAQRKDSLMGVFNRDIVNNPSFQYKGKPIQPTPKDGEIPMSTLFTHLTTEVVDKKTRKREFDIHRSIRLHWVKHHVDENKKDNMLIFSVKETEGNRTYIYDEDEKYVIVLEPLRKINEYY</sequence>
<feature type="non-terminal residue" evidence="1">
    <location>
        <position position="139"/>
    </location>
</feature>
<accession>A0AAE3SIX7</accession>
<comment type="caution">
    <text evidence="1">The sequence shown here is derived from an EMBL/GenBank/DDBJ whole genome shotgun (WGS) entry which is preliminary data.</text>
</comment>
<dbReference type="Proteomes" id="UP001209229">
    <property type="component" value="Unassembled WGS sequence"/>
</dbReference>
<evidence type="ECO:0000313" key="2">
    <source>
        <dbReference type="Proteomes" id="UP001209229"/>
    </source>
</evidence>
<dbReference type="AlphaFoldDB" id="A0AAE3SIX7"/>
<evidence type="ECO:0000313" key="1">
    <source>
        <dbReference type="EMBL" id="MCW3789738.1"/>
    </source>
</evidence>
<keyword evidence="2" id="KW-1185">Reference proteome</keyword>
<dbReference type="EMBL" id="JAPDPJ010000186">
    <property type="protein sequence ID" value="MCW3789738.1"/>
    <property type="molecule type" value="Genomic_DNA"/>
</dbReference>
<reference evidence="1" key="1">
    <citation type="submission" date="2022-10" db="EMBL/GenBank/DDBJ databases">
        <authorList>
            <person name="Yu W.X."/>
        </authorList>
    </citation>
    <scope>NUCLEOTIDE SEQUENCE</scope>
    <source>
        <strain evidence="1">AAT</strain>
    </source>
</reference>
<proteinExistence type="predicted"/>
<name>A0AAE3SIX7_9BACT</name>